<dbReference type="AlphaFoldDB" id="A0A9Q4QS38"/>
<accession>A0A9Q4QS38</accession>
<dbReference type="SUPFAM" id="SSF53041">
    <property type="entry name" value="Resolvase-like"/>
    <property type="match status" value="1"/>
</dbReference>
<reference evidence="2" key="2">
    <citation type="journal article" date="2020" name="Appl. Environ. Microbiol.">
        <title>Multiple intercontinental introductions associated with the emergence of a plant pathogen in Europe.</title>
        <authorList>
            <person name="Landa B.B."/>
            <person name="Castillo A.I."/>
            <person name="Giampetruzzi A."/>
            <person name="Kahn A."/>
            <person name="Roman-Ecija M."/>
            <person name="Velasco-Amo M.P."/>
            <person name="Navas-Cortes J.A."/>
            <person name="Marco-Noales E."/>
            <person name="Barbe S."/>
            <person name="Moralejo E."/>
            <person name="Coletta-Filho H.D."/>
            <person name="Saldarelli P."/>
            <person name="Saponari M."/>
            <person name="Almeida R.P.P."/>
        </authorList>
    </citation>
    <scope>NUCLEOTIDE SEQUENCE</scope>
    <source>
        <strain evidence="2">XYL1981</strain>
    </source>
</reference>
<dbReference type="InterPro" id="IPR006119">
    <property type="entry name" value="Resolv_N"/>
</dbReference>
<dbReference type="PROSITE" id="PS51736">
    <property type="entry name" value="RECOMBINASES_3"/>
    <property type="match status" value="1"/>
</dbReference>
<comment type="caution">
    <text evidence="2">The sequence shown here is derived from an EMBL/GenBank/DDBJ whole genome shotgun (WGS) entry which is preliminary data.</text>
</comment>
<sequence>MIVGYARTSTADQMAGFDAQLQELKAVGCKKMFQEQVSSVGGGQTCATGGGAGVPS</sequence>
<dbReference type="Proteomes" id="UP000474061">
    <property type="component" value="Unassembled WGS sequence"/>
</dbReference>
<reference evidence="2" key="1">
    <citation type="submission" date="2019-05" db="EMBL/GenBank/DDBJ databases">
        <authorList>
            <person name="Castillo A."/>
            <person name="Giampetruzzi A."/>
            <person name="Landa B."/>
            <person name="Saponari M."/>
            <person name="Almeida R.P.P."/>
            <person name="Moralejo E."/>
            <person name="Marco-Noales E."/>
            <person name="Velasco-Amo M.P."/>
            <person name="Roman-Ecija M."/>
            <person name="Navarro I."/>
            <person name="Monterde A."/>
            <person name="Barbe S."/>
        </authorList>
    </citation>
    <scope>NUCLEOTIDE SEQUENCE</scope>
    <source>
        <strain evidence="2">XYL1981</strain>
    </source>
</reference>
<evidence type="ECO:0000313" key="3">
    <source>
        <dbReference type="Proteomes" id="UP000474061"/>
    </source>
</evidence>
<dbReference type="EMBL" id="VDCJ01000329">
    <property type="protein sequence ID" value="MRU23082.1"/>
    <property type="molecule type" value="Genomic_DNA"/>
</dbReference>
<dbReference type="RefSeq" id="WP_080544275.1">
    <property type="nucleotide sequence ID" value="NZ_CP072932.1"/>
</dbReference>
<name>A0A9Q4QS38_XYLFS</name>
<feature type="domain" description="Resolvase/invertase-type recombinase catalytic" evidence="1">
    <location>
        <begin position="1"/>
        <end position="56"/>
    </location>
</feature>
<dbReference type="GO" id="GO:0003677">
    <property type="term" value="F:DNA binding"/>
    <property type="evidence" value="ECO:0007669"/>
    <property type="project" value="InterPro"/>
</dbReference>
<organism evidence="2 3">
    <name type="scientific">Xylella fastidiosa subsp. multiplex</name>
    <dbReference type="NCBI Taxonomy" id="644357"/>
    <lineage>
        <taxon>Bacteria</taxon>
        <taxon>Pseudomonadati</taxon>
        <taxon>Pseudomonadota</taxon>
        <taxon>Gammaproteobacteria</taxon>
        <taxon>Lysobacterales</taxon>
        <taxon>Lysobacteraceae</taxon>
        <taxon>Xylella</taxon>
    </lineage>
</organism>
<dbReference type="InterPro" id="IPR036162">
    <property type="entry name" value="Resolvase-like_N_sf"/>
</dbReference>
<proteinExistence type="predicted"/>
<protein>
    <recommendedName>
        <fullName evidence="1">Resolvase/invertase-type recombinase catalytic domain-containing protein</fullName>
    </recommendedName>
</protein>
<dbReference type="GO" id="GO:0000150">
    <property type="term" value="F:DNA strand exchange activity"/>
    <property type="evidence" value="ECO:0007669"/>
    <property type="project" value="InterPro"/>
</dbReference>
<dbReference type="Gene3D" id="3.40.50.1390">
    <property type="entry name" value="Resolvase, N-terminal catalytic domain"/>
    <property type="match status" value="1"/>
</dbReference>
<evidence type="ECO:0000259" key="1">
    <source>
        <dbReference type="PROSITE" id="PS51736"/>
    </source>
</evidence>
<dbReference type="Pfam" id="PF00239">
    <property type="entry name" value="Resolvase"/>
    <property type="match status" value="1"/>
</dbReference>
<gene>
    <name evidence="2" type="ORF">FG476_02960</name>
</gene>
<evidence type="ECO:0000313" key="2">
    <source>
        <dbReference type="EMBL" id="MRU23082.1"/>
    </source>
</evidence>